<feature type="chain" id="PRO_5002682170" description="Porin" evidence="1">
    <location>
        <begin position="24"/>
        <end position="404"/>
    </location>
</feature>
<evidence type="ECO:0000313" key="2">
    <source>
        <dbReference type="EMBL" id="ABQ25193.1"/>
    </source>
</evidence>
<keyword evidence="3" id="KW-1185">Reference proteome</keyword>
<dbReference type="AlphaFoldDB" id="A5GB56"/>
<dbReference type="STRING" id="351605.Gura_0987"/>
<organism evidence="2 3">
    <name type="scientific">Geotalea uraniireducens (strain Rf4)</name>
    <name type="common">Geobacter uraniireducens</name>
    <dbReference type="NCBI Taxonomy" id="351605"/>
    <lineage>
        <taxon>Bacteria</taxon>
        <taxon>Pseudomonadati</taxon>
        <taxon>Thermodesulfobacteriota</taxon>
        <taxon>Desulfuromonadia</taxon>
        <taxon>Geobacterales</taxon>
        <taxon>Geobacteraceae</taxon>
        <taxon>Geotalea</taxon>
    </lineage>
</organism>
<accession>A5GB56</accession>
<sequence length="404" mass="44630">MGIKGLLRLLLFISMLTATTSWAAEIHGRSSTQFLSFSNELLDDKRQIELAEYLRFSVTNIDKAGKFSIYGYGRGAQDFTNGEGLNGRLYYLYGDYRDLFDKVDLKIGRQFVNLAAGSAIIDGAQVDLKNIGPVAFTVLGGRDVVFGLNGEIGDATNTILGLGAYLTGFSKTDAEVSWFRKWDGGDVARDIIGLAAKQYLLNNVKVYGNARYDITAETFNEVQGGLKYYPTSNLIFTGEYYQSYATFDTTSIYSVFAVNKYSEGVFRADYIFNDMVSVNAGYNRQGYGEGAAANVYHAGIGVRPIEPIKLNVEYDNRTGYYGSTSGVLADVAYDINKASQVAGGITYDVYQRDALTGDEIARRYWLGGKYKLASNMAVSGRIQDDVNARFSRNVSGRVTFDYDF</sequence>
<dbReference type="RefSeq" id="WP_011937917.1">
    <property type="nucleotide sequence ID" value="NC_009483.1"/>
</dbReference>
<proteinExistence type="predicted"/>
<dbReference type="OrthoDB" id="238539at2"/>
<dbReference type="Proteomes" id="UP000006695">
    <property type="component" value="Chromosome"/>
</dbReference>
<keyword evidence="1" id="KW-0732">Signal</keyword>
<feature type="signal peptide" evidence="1">
    <location>
        <begin position="1"/>
        <end position="23"/>
    </location>
</feature>
<dbReference type="KEGG" id="gur:Gura_0987"/>
<reference evidence="2 3" key="1">
    <citation type="submission" date="2007-05" db="EMBL/GenBank/DDBJ databases">
        <title>Complete sequence of Geobacter uraniireducens Rf4.</title>
        <authorList>
            <consortium name="US DOE Joint Genome Institute"/>
            <person name="Copeland A."/>
            <person name="Lucas S."/>
            <person name="Lapidus A."/>
            <person name="Barry K."/>
            <person name="Detter J.C."/>
            <person name="Glavina del Rio T."/>
            <person name="Hammon N."/>
            <person name="Israni S."/>
            <person name="Dalin E."/>
            <person name="Tice H."/>
            <person name="Pitluck S."/>
            <person name="Chertkov O."/>
            <person name="Brettin T."/>
            <person name="Bruce D."/>
            <person name="Han C."/>
            <person name="Schmutz J."/>
            <person name="Larimer F."/>
            <person name="Land M."/>
            <person name="Hauser L."/>
            <person name="Kyrpides N."/>
            <person name="Mikhailova N."/>
            <person name="Shelobolina E."/>
            <person name="Aklujkar M."/>
            <person name="Lovley D."/>
            <person name="Richardson P."/>
        </authorList>
    </citation>
    <scope>NUCLEOTIDE SEQUENCE [LARGE SCALE GENOMIC DNA]</scope>
    <source>
        <strain evidence="2 3">Rf4</strain>
    </source>
</reference>
<evidence type="ECO:0000313" key="3">
    <source>
        <dbReference type="Proteomes" id="UP000006695"/>
    </source>
</evidence>
<protein>
    <recommendedName>
        <fullName evidence="4">Porin</fullName>
    </recommendedName>
</protein>
<name>A5GB56_GEOUR</name>
<dbReference type="HOGENOM" id="CLU_682884_0_0_7"/>
<dbReference type="EMBL" id="CP000698">
    <property type="protein sequence ID" value="ABQ25193.1"/>
    <property type="molecule type" value="Genomic_DNA"/>
</dbReference>
<evidence type="ECO:0008006" key="4">
    <source>
        <dbReference type="Google" id="ProtNLM"/>
    </source>
</evidence>
<gene>
    <name evidence="2" type="ordered locus">Gura_0987</name>
</gene>
<evidence type="ECO:0000256" key="1">
    <source>
        <dbReference type="SAM" id="SignalP"/>
    </source>
</evidence>